<organism evidence="1 2">
    <name type="scientific">Rhizobium phaseoli</name>
    <dbReference type="NCBI Taxonomy" id="396"/>
    <lineage>
        <taxon>Bacteria</taxon>
        <taxon>Pseudomonadati</taxon>
        <taxon>Pseudomonadota</taxon>
        <taxon>Alphaproteobacteria</taxon>
        <taxon>Hyphomicrobiales</taxon>
        <taxon>Rhizobiaceae</taxon>
        <taxon>Rhizobium/Agrobacterium group</taxon>
        <taxon>Rhizobium</taxon>
    </lineage>
</organism>
<evidence type="ECO:0000313" key="2">
    <source>
        <dbReference type="Proteomes" id="UP000078551"/>
    </source>
</evidence>
<gene>
    <name evidence="1" type="ORF">AMC81_PD00032</name>
</gene>
<dbReference type="Proteomes" id="UP000078551">
    <property type="component" value="Plasmid pRphaN671d"/>
</dbReference>
<proteinExistence type="predicted"/>
<reference evidence="1 2" key="1">
    <citation type="submission" date="2015-11" db="EMBL/GenBank/DDBJ databases">
        <title>The limits of bacterial species coexistence and the symbiotic plasmid transference in sympatric Rhizobium populations.</title>
        <authorList>
            <person name="Perez-Carrascal O.M."/>
            <person name="VanInsberghe D."/>
            <person name="Juarez S."/>
            <person name="Polz M.F."/>
            <person name="Vinuesa P."/>
            <person name="Gonzalez V."/>
        </authorList>
    </citation>
    <scope>NUCLEOTIDE SEQUENCE [LARGE SCALE GENOMIC DNA]</scope>
    <source>
        <strain evidence="1 2">N771</strain>
        <plasmid evidence="1 2">pRphaN671d</plasmid>
    </source>
</reference>
<keyword evidence="2" id="KW-1185">Reference proteome</keyword>
<accession>A0ABM6CHV5</accession>
<sequence length="295" mass="32953">MRHDLDAREYKLLLDAARFTGSQSLHSANAFWRSDIRRIIDEKLDEAADGGSRATDEFDEVGERFVQFWDTQACLLTLSQFSLRTRTTGNCPTPSAPLDITLKLRMTDYFVVRHTVLEGAAEKAKTKFEEDIAPLEVATAPRASAVVRPLKPSVRSRYSLSVKLEDAWPEEARHTNHLQALYPALPGLVKGQYPDHETLIAGPLVRERFMKGAKVALGNGTVGEFTLTFWYLGTDETIPDVAETSFKCDLEGGDMPRRPARRALDLFNALQTDPARLVDQNLSSKTVFGLPNQCI</sequence>
<evidence type="ECO:0000313" key="1">
    <source>
        <dbReference type="EMBL" id="ANL87889.1"/>
    </source>
</evidence>
<name>A0ABM6CHV5_9HYPH</name>
<keyword evidence="1" id="KW-0614">Plasmid</keyword>
<dbReference type="EMBL" id="CP013572">
    <property type="protein sequence ID" value="ANL87889.1"/>
    <property type="molecule type" value="Genomic_DNA"/>
</dbReference>
<dbReference type="RefSeq" id="WP_064832786.1">
    <property type="nucleotide sequence ID" value="NZ_CP013572.1"/>
</dbReference>
<geneLocation type="plasmid" evidence="1 2">
    <name>pRphaN671d</name>
</geneLocation>
<protein>
    <submittedName>
        <fullName evidence="1">Uncharacterized protein</fullName>
    </submittedName>
</protein>